<accession>A0A7S0P191</accession>
<dbReference type="GO" id="GO:0046872">
    <property type="term" value="F:metal ion binding"/>
    <property type="evidence" value="ECO:0007669"/>
    <property type="project" value="UniProtKB-KW"/>
</dbReference>
<feature type="binding site" evidence="6">
    <location>
        <position position="63"/>
    </location>
    <ligand>
        <name>substrate</name>
    </ligand>
</feature>
<evidence type="ECO:0000256" key="4">
    <source>
        <dbReference type="ARBA" id="ARBA00036539"/>
    </source>
</evidence>
<protein>
    <recommendedName>
        <fullName evidence="5 7">5-formyltetrahydrofolate cyclo-ligase</fullName>
        <ecNumber evidence="5 7">6.3.3.2</ecNumber>
    </recommendedName>
</protein>
<keyword evidence="2 6" id="KW-0547">Nucleotide-binding</keyword>
<comment type="cofactor">
    <cofactor evidence="7">
        <name>Mg(2+)</name>
        <dbReference type="ChEBI" id="CHEBI:18420"/>
    </cofactor>
</comment>
<dbReference type="NCBIfam" id="TIGR02727">
    <property type="entry name" value="MTHFS_bact"/>
    <property type="match status" value="1"/>
</dbReference>
<dbReference type="InterPro" id="IPR037171">
    <property type="entry name" value="NagB/RpiA_transferase-like"/>
</dbReference>
<dbReference type="PANTHER" id="PTHR23407:SF1">
    <property type="entry name" value="5-FORMYLTETRAHYDROFOLATE CYCLO-LIGASE"/>
    <property type="match status" value="1"/>
</dbReference>
<dbReference type="EMBL" id="HBER01037540">
    <property type="protein sequence ID" value="CAD8543725.1"/>
    <property type="molecule type" value="Transcribed_RNA"/>
</dbReference>
<keyword evidence="7" id="KW-0460">Magnesium</keyword>
<dbReference type="GO" id="GO:0005524">
    <property type="term" value="F:ATP binding"/>
    <property type="evidence" value="ECO:0007669"/>
    <property type="project" value="UniProtKB-KW"/>
</dbReference>
<dbReference type="Pfam" id="PF01812">
    <property type="entry name" value="5-FTHF_cyc-lig"/>
    <property type="match status" value="1"/>
</dbReference>
<reference evidence="8" key="1">
    <citation type="submission" date="2021-01" db="EMBL/GenBank/DDBJ databases">
        <authorList>
            <person name="Corre E."/>
            <person name="Pelletier E."/>
            <person name="Niang G."/>
            <person name="Scheremetjew M."/>
            <person name="Finn R."/>
            <person name="Kale V."/>
            <person name="Holt S."/>
            <person name="Cochrane G."/>
            <person name="Meng A."/>
            <person name="Brown T."/>
            <person name="Cohen L."/>
        </authorList>
    </citation>
    <scope>NUCLEOTIDE SEQUENCE</scope>
    <source>
        <strain evidence="8">RCC1130</strain>
    </source>
</reference>
<evidence type="ECO:0000256" key="7">
    <source>
        <dbReference type="RuleBase" id="RU361279"/>
    </source>
</evidence>
<proteinExistence type="inferred from homology"/>
<evidence type="ECO:0000256" key="3">
    <source>
        <dbReference type="ARBA" id="ARBA00022840"/>
    </source>
</evidence>
<evidence type="ECO:0000256" key="1">
    <source>
        <dbReference type="ARBA" id="ARBA00010638"/>
    </source>
</evidence>
<dbReference type="Gene3D" id="3.40.50.10420">
    <property type="entry name" value="NagB/RpiA/CoA transferase-like"/>
    <property type="match status" value="1"/>
</dbReference>
<keyword evidence="3 6" id="KW-0067">ATP-binding</keyword>
<dbReference type="InterPro" id="IPR002698">
    <property type="entry name" value="FTHF_cligase"/>
</dbReference>
<dbReference type="AlphaFoldDB" id="A0A7S0P191"/>
<comment type="catalytic activity">
    <reaction evidence="4 7">
        <text>(6S)-5-formyl-5,6,7,8-tetrahydrofolate + ATP = (6R)-5,10-methenyltetrahydrofolate + ADP + phosphate</text>
        <dbReference type="Rhea" id="RHEA:10488"/>
        <dbReference type="ChEBI" id="CHEBI:30616"/>
        <dbReference type="ChEBI" id="CHEBI:43474"/>
        <dbReference type="ChEBI" id="CHEBI:57455"/>
        <dbReference type="ChEBI" id="CHEBI:57457"/>
        <dbReference type="ChEBI" id="CHEBI:456216"/>
        <dbReference type="EC" id="6.3.3.2"/>
    </reaction>
</comment>
<evidence type="ECO:0000256" key="5">
    <source>
        <dbReference type="ARBA" id="ARBA00038966"/>
    </source>
</evidence>
<organism evidence="8">
    <name type="scientific">Calcidiscus leptoporus</name>
    <dbReference type="NCBI Taxonomy" id="127549"/>
    <lineage>
        <taxon>Eukaryota</taxon>
        <taxon>Haptista</taxon>
        <taxon>Haptophyta</taxon>
        <taxon>Prymnesiophyceae</taxon>
        <taxon>Coccolithales</taxon>
        <taxon>Calcidiscaceae</taxon>
        <taxon>Calcidiscus</taxon>
    </lineage>
</organism>
<dbReference type="SUPFAM" id="SSF100950">
    <property type="entry name" value="NagB/RpiA/CoA transferase-like"/>
    <property type="match status" value="1"/>
</dbReference>
<keyword evidence="7" id="KW-0479">Metal-binding</keyword>
<gene>
    <name evidence="8" type="ORF">CLEP1334_LOCUS19012</name>
</gene>
<dbReference type="GO" id="GO:0030272">
    <property type="term" value="F:5-formyltetrahydrofolate cyclo-ligase activity"/>
    <property type="evidence" value="ECO:0007669"/>
    <property type="project" value="UniProtKB-EC"/>
</dbReference>
<sequence length="223" mass="24090">MLATIRTITLMSAAAEKAALRKSMRTTLRELDADAVRAASRAACERALALDVVSQCTCASVYLAMPTGECQTDTILRSLFDAGKSVYIPRVTGKAREEMQMLQVRSMDEVTSLPRNAWGIPEPPQSAAADGASAPSSIDLVVVPGVSFDRSCGRLGHGKGYYDSFLERLQAARHEQGLPPARTVGLGLQEQLVERVPLGPHDVRLDYVCLPESLSVKPQHDTP</sequence>
<feature type="binding site" evidence="6">
    <location>
        <begin position="17"/>
        <end position="21"/>
    </location>
    <ligand>
        <name>ATP</name>
        <dbReference type="ChEBI" id="CHEBI:30616"/>
    </ligand>
</feature>
<dbReference type="GO" id="GO:0005739">
    <property type="term" value="C:mitochondrion"/>
    <property type="evidence" value="ECO:0007669"/>
    <property type="project" value="TreeGrafter"/>
</dbReference>
<name>A0A7S0P191_9EUKA</name>
<feature type="binding site" evidence="6">
    <location>
        <position position="69"/>
    </location>
    <ligand>
        <name>substrate</name>
    </ligand>
</feature>
<dbReference type="GO" id="GO:0035999">
    <property type="term" value="P:tetrahydrofolate interconversion"/>
    <property type="evidence" value="ECO:0007669"/>
    <property type="project" value="TreeGrafter"/>
</dbReference>
<dbReference type="PANTHER" id="PTHR23407">
    <property type="entry name" value="ATPASE INHIBITOR/5-FORMYLTETRAHYDROFOLATE CYCLO-LIGASE"/>
    <property type="match status" value="1"/>
</dbReference>
<dbReference type="InterPro" id="IPR024185">
    <property type="entry name" value="FTHF_cligase-like_sf"/>
</dbReference>
<dbReference type="GO" id="GO:0009396">
    <property type="term" value="P:folic acid-containing compound biosynthetic process"/>
    <property type="evidence" value="ECO:0007669"/>
    <property type="project" value="TreeGrafter"/>
</dbReference>
<evidence type="ECO:0000313" key="8">
    <source>
        <dbReference type="EMBL" id="CAD8543725.1"/>
    </source>
</evidence>
<feature type="binding site" evidence="6">
    <location>
        <begin position="154"/>
        <end position="162"/>
    </location>
    <ligand>
        <name>ATP</name>
        <dbReference type="ChEBI" id="CHEBI:30616"/>
    </ligand>
</feature>
<dbReference type="PIRSF" id="PIRSF006806">
    <property type="entry name" value="FTHF_cligase"/>
    <property type="match status" value="1"/>
</dbReference>
<evidence type="ECO:0000256" key="2">
    <source>
        <dbReference type="ARBA" id="ARBA00022741"/>
    </source>
</evidence>
<dbReference type="EC" id="6.3.3.2" evidence="5 7"/>
<comment type="similarity">
    <text evidence="1 7">Belongs to the 5-formyltetrahydrofolate cyclo-ligase family.</text>
</comment>
<evidence type="ECO:0000256" key="6">
    <source>
        <dbReference type="PIRSR" id="PIRSR006806-1"/>
    </source>
</evidence>